<evidence type="ECO:0000313" key="10">
    <source>
        <dbReference type="EMBL" id="MCU5781943.1"/>
    </source>
</evidence>
<dbReference type="InterPro" id="IPR001623">
    <property type="entry name" value="DnaJ_domain"/>
</dbReference>
<evidence type="ECO:0000256" key="1">
    <source>
        <dbReference type="ARBA" id="ARBA00004651"/>
    </source>
</evidence>
<accession>A0ABT2QWR2</accession>
<evidence type="ECO:0000256" key="5">
    <source>
        <dbReference type="ARBA" id="ARBA00023136"/>
    </source>
</evidence>
<feature type="compositionally biased region" description="Low complexity" evidence="7">
    <location>
        <begin position="95"/>
        <end position="115"/>
    </location>
</feature>
<dbReference type="InterPro" id="IPR036869">
    <property type="entry name" value="J_dom_sf"/>
</dbReference>
<dbReference type="EMBL" id="ARXS01000005">
    <property type="protein sequence ID" value="MCU5781943.1"/>
    <property type="molecule type" value="Genomic_DNA"/>
</dbReference>
<organism evidence="10 11">
    <name type="scientific">Alloalcanivorax balearicus MACL04</name>
    <dbReference type="NCBI Taxonomy" id="1177182"/>
    <lineage>
        <taxon>Bacteria</taxon>
        <taxon>Pseudomonadati</taxon>
        <taxon>Pseudomonadota</taxon>
        <taxon>Gammaproteobacteria</taxon>
        <taxon>Oceanospirillales</taxon>
        <taxon>Alcanivoracaceae</taxon>
        <taxon>Alloalcanivorax</taxon>
    </lineage>
</organism>
<protein>
    <submittedName>
        <fullName evidence="10">RDD family domain-containing protein</fullName>
    </submittedName>
</protein>
<dbReference type="RefSeq" id="WP_262459813.1">
    <property type="nucleotide sequence ID" value="NZ_ARXS01000005.1"/>
</dbReference>
<evidence type="ECO:0000256" key="2">
    <source>
        <dbReference type="ARBA" id="ARBA00022475"/>
    </source>
</evidence>
<sequence>MDPWRVLGLEATEDTRAVKRAYARLLKSTRPDEHPQQFQALHAAYKRALALAEQRARTAVAGDTEPETETGEQTKKESTAAETQAPPLKTPEWSAPVVPDDPLVAPVEPEPAFQDQPPPPARDPEPAWAVARELEDQEPEEDEWLAASREHERLLIQCQALLEREGQPVAEQEWRFLANSSWMLDSTFHHGLGDALMARLVERLRQQDNKPPLDAVTLGYLNSLFDWEGRRGLLAARFGDTTMDQVLAPLDANSSGDQALLQGLRGGKETVPPSRQTTAEPEPETLYFTGMTLRMAAIVIDLLVVAALLVMPIWVVSIMVADFNGTGGDISIEAFMGFFLVLAVPAYLLMALVMEAGPKQATPGKRMLGLRVTNLEFQRLSFLHNLWRVMAFVVVNALTSKVVILVNLFLKGNLLHDRVSRSHVINWARSQREENDGQ</sequence>
<dbReference type="Proteomes" id="UP001064106">
    <property type="component" value="Unassembled WGS sequence"/>
</dbReference>
<keyword evidence="5 8" id="KW-0472">Membrane</keyword>
<feature type="domain" description="J" evidence="9">
    <location>
        <begin position="2"/>
        <end position="62"/>
    </location>
</feature>
<proteinExistence type="predicted"/>
<reference evidence="10" key="1">
    <citation type="submission" date="2012-09" db="EMBL/GenBank/DDBJ databases">
        <title>Genome Sequence of alkane-degrading Bacterium Alcanivorax balearicus MACL04.</title>
        <authorList>
            <person name="Lai Q."/>
            <person name="Shao Z."/>
        </authorList>
    </citation>
    <scope>NUCLEOTIDE SEQUENCE</scope>
    <source>
        <strain evidence="10">MACL04</strain>
    </source>
</reference>
<feature type="transmembrane region" description="Helical" evidence="8">
    <location>
        <begin position="295"/>
        <end position="315"/>
    </location>
</feature>
<evidence type="ECO:0000256" key="8">
    <source>
        <dbReference type="SAM" id="Phobius"/>
    </source>
</evidence>
<gene>
    <name evidence="10" type="ORF">MA04_01243</name>
</gene>
<keyword evidence="6" id="KW-0143">Chaperone</keyword>
<comment type="caution">
    <text evidence="10">The sequence shown here is derived from an EMBL/GenBank/DDBJ whole genome shotgun (WGS) entry which is preliminary data.</text>
</comment>
<dbReference type="Gene3D" id="1.10.287.110">
    <property type="entry name" value="DnaJ domain"/>
    <property type="match status" value="1"/>
</dbReference>
<keyword evidence="2" id="KW-1003">Cell membrane</keyword>
<keyword evidence="11" id="KW-1185">Reference proteome</keyword>
<dbReference type="SUPFAM" id="SSF46565">
    <property type="entry name" value="Chaperone J-domain"/>
    <property type="match status" value="1"/>
</dbReference>
<dbReference type="InterPro" id="IPR051791">
    <property type="entry name" value="Pra-immunoreactive"/>
</dbReference>
<dbReference type="Pfam" id="PF06271">
    <property type="entry name" value="RDD"/>
    <property type="match status" value="1"/>
</dbReference>
<evidence type="ECO:0000259" key="9">
    <source>
        <dbReference type="PROSITE" id="PS50076"/>
    </source>
</evidence>
<evidence type="ECO:0000256" key="7">
    <source>
        <dbReference type="SAM" id="MobiDB-lite"/>
    </source>
</evidence>
<keyword evidence="3 8" id="KW-0812">Transmembrane</keyword>
<dbReference type="InterPro" id="IPR010432">
    <property type="entry name" value="RDD"/>
</dbReference>
<keyword evidence="4 8" id="KW-1133">Transmembrane helix</keyword>
<evidence type="ECO:0000256" key="3">
    <source>
        <dbReference type="ARBA" id="ARBA00022692"/>
    </source>
</evidence>
<evidence type="ECO:0000313" key="11">
    <source>
        <dbReference type="Proteomes" id="UP001064106"/>
    </source>
</evidence>
<dbReference type="PROSITE" id="PS50076">
    <property type="entry name" value="DNAJ_2"/>
    <property type="match status" value="1"/>
</dbReference>
<evidence type="ECO:0000256" key="6">
    <source>
        <dbReference type="ARBA" id="ARBA00023186"/>
    </source>
</evidence>
<feature type="transmembrane region" description="Helical" evidence="8">
    <location>
        <begin position="389"/>
        <end position="410"/>
    </location>
</feature>
<feature type="region of interest" description="Disordered" evidence="7">
    <location>
        <begin position="55"/>
        <end position="125"/>
    </location>
</feature>
<evidence type="ECO:0000256" key="4">
    <source>
        <dbReference type="ARBA" id="ARBA00022989"/>
    </source>
</evidence>
<dbReference type="PANTHER" id="PTHR36115:SF4">
    <property type="entry name" value="MEMBRANE PROTEIN"/>
    <property type="match status" value="1"/>
</dbReference>
<comment type="subcellular location">
    <subcellularLocation>
        <location evidence="1">Cell membrane</location>
        <topology evidence="1">Multi-pass membrane protein</topology>
    </subcellularLocation>
</comment>
<dbReference type="CDD" id="cd06257">
    <property type="entry name" value="DnaJ"/>
    <property type="match status" value="1"/>
</dbReference>
<dbReference type="PANTHER" id="PTHR36115">
    <property type="entry name" value="PROLINE-RICH ANTIGEN HOMOLOG-RELATED"/>
    <property type="match status" value="1"/>
</dbReference>
<feature type="transmembrane region" description="Helical" evidence="8">
    <location>
        <begin position="335"/>
        <end position="357"/>
    </location>
</feature>
<name>A0ABT2QWR2_9GAMM</name>